<dbReference type="EMBL" id="RBIJ01000001">
    <property type="protein sequence ID" value="RKQ88817.1"/>
    <property type="molecule type" value="Genomic_DNA"/>
</dbReference>
<dbReference type="Proteomes" id="UP000267019">
    <property type="component" value="Unassembled WGS sequence"/>
</dbReference>
<evidence type="ECO:0000256" key="1">
    <source>
        <dbReference type="ARBA" id="ARBA00010894"/>
    </source>
</evidence>
<feature type="transmembrane region" description="Helical" evidence="2">
    <location>
        <begin position="7"/>
        <end position="30"/>
    </location>
</feature>
<dbReference type="PANTHER" id="PTHR33219">
    <property type="entry name" value="YLMG HOMOLOG PROTEIN 2, CHLOROPLASTIC"/>
    <property type="match status" value="1"/>
</dbReference>
<sequence>MIREYILLFASWAIDLYFYAMILYILSSWIPPLYNTRFVRFLAEISEPYLGFFRRIIPPIGILDISPIFALFVYKFLAMLLLRGLYTVLYAW</sequence>
<keyword evidence="2" id="KW-0812">Transmembrane</keyword>
<evidence type="ECO:0000313" key="4">
    <source>
        <dbReference type="Proteomes" id="UP000267019"/>
    </source>
</evidence>
<dbReference type="PANTHER" id="PTHR33219:SF14">
    <property type="entry name" value="PROTEIN COFACTOR ASSEMBLY OF COMPLEX C SUBUNIT B CCB3, CHLOROPLASTIC-RELATED"/>
    <property type="match status" value="1"/>
</dbReference>
<feature type="transmembrane region" description="Helical" evidence="2">
    <location>
        <begin position="56"/>
        <end position="77"/>
    </location>
</feature>
<protein>
    <submittedName>
        <fullName evidence="3">YggT family protein</fullName>
    </submittedName>
</protein>
<gene>
    <name evidence="3" type="ORF">C7438_0460</name>
</gene>
<dbReference type="Pfam" id="PF02325">
    <property type="entry name" value="CCB3_YggT"/>
    <property type="match status" value="1"/>
</dbReference>
<proteinExistence type="inferred from homology"/>
<reference evidence="3 4" key="1">
    <citation type="submission" date="2018-10" db="EMBL/GenBank/DDBJ databases">
        <title>Genomic Encyclopedia of Type Strains, Phase IV (KMG-IV): sequencing the most valuable type-strain genomes for metagenomic binning, comparative biology and taxonomic classification.</title>
        <authorList>
            <person name="Goeker M."/>
        </authorList>
    </citation>
    <scope>NUCLEOTIDE SEQUENCE [LARGE SCALE GENOMIC DNA]</scope>
    <source>
        <strain evidence="3 4">DSM 22653</strain>
    </source>
</reference>
<comment type="caution">
    <text evidence="3">The sequence shown here is derived from an EMBL/GenBank/DDBJ whole genome shotgun (WGS) entry which is preliminary data.</text>
</comment>
<accession>A0A660L4E6</accession>
<organism evidence="3 4">
    <name type="scientific">Brockia lithotrophica</name>
    <dbReference type="NCBI Taxonomy" id="933949"/>
    <lineage>
        <taxon>Bacteria</taxon>
        <taxon>Bacillati</taxon>
        <taxon>Bacillota</taxon>
        <taxon>Bacilli</taxon>
        <taxon>Bacillales</taxon>
        <taxon>Bacillales Family X. Incertae Sedis</taxon>
        <taxon>Brockia</taxon>
    </lineage>
</organism>
<evidence type="ECO:0000313" key="3">
    <source>
        <dbReference type="EMBL" id="RKQ88817.1"/>
    </source>
</evidence>
<dbReference type="AlphaFoldDB" id="A0A660L4E6"/>
<evidence type="ECO:0000256" key="2">
    <source>
        <dbReference type="SAM" id="Phobius"/>
    </source>
</evidence>
<dbReference type="RefSeq" id="WP_121443714.1">
    <property type="nucleotide sequence ID" value="NZ_RBIJ01000001.1"/>
</dbReference>
<keyword evidence="2" id="KW-0472">Membrane</keyword>
<dbReference type="GO" id="GO:0016020">
    <property type="term" value="C:membrane"/>
    <property type="evidence" value="ECO:0007669"/>
    <property type="project" value="InterPro"/>
</dbReference>
<comment type="similarity">
    <text evidence="1">Belongs to the YggT family.</text>
</comment>
<dbReference type="OrthoDB" id="283553at2"/>
<dbReference type="InterPro" id="IPR003425">
    <property type="entry name" value="CCB3/YggT"/>
</dbReference>
<keyword evidence="2" id="KW-1133">Transmembrane helix</keyword>
<keyword evidence="4" id="KW-1185">Reference proteome</keyword>
<name>A0A660L4E6_9BACL</name>